<gene>
    <name evidence="6" type="primary">yegV</name>
    <name evidence="6" type="ordered locus">PANA_1535</name>
</gene>
<evidence type="ECO:0000256" key="1">
    <source>
        <dbReference type="ARBA" id="ARBA00010688"/>
    </source>
</evidence>
<dbReference type="GO" id="GO:0016301">
    <property type="term" value="F:kinase activity"/>
    <property type="evidence" value="ECO:0007669"/>
    <property type="project" value="UniProtKB-KW"/>
</dbReference>
<dbReference type="InterPro" id="IPR002173">
    <property type="entry name" value="Carboh/pur_kinase_PfkB_CS"/>
</dbReference>
<sequence length="344" mass="36809">MKATAGRLPLFATSGRRRMVDSQSVATLGNRAPIVVLGAAVVDVIARAEQLPQRGGDSALQQQSVSVGGCALNVALALHRLGMDAVSALPLGQGVWAELLRQKLTACGLTSVTETHKGDNGWCLALVEPDGERTFLSVAGVENQWDEAMLASVPLHAEGWLYLSGYQLIGKNAETLLSWLEGLANRPRLAIDFGPRLPAIAPDHWQRVMALQPLITLNRQEAEHVWHQRLQQDGSFNAQALITQWAKHFASPLVVRLDSEGAGFSHHGQYGWIAAFKTAVVDTIGAGDSHTGGLLAALASGWPLDNAVALGNAVASFVVAQRGGDTAPDRAALIRHWQQCLTRQ</sequence>
<dbReference type="KEGG" id="pam:PANA_1535"/>
<dbReference type="AlphaFoldDB" id="D4GCM9"/>
<accession>D4GCM9</accession>
<protein>
    <submittedName>
        <fullName evidence="6">YegV</fullName>
    </submittedName>
</protein>
<evidence type="ECO:0000313" key="7">
    <source>
        <dbReference type="Proteomes" id="UP000001702"/>
    </source>
</evidence>
<organism evidence="6 7">
    <name type="scientific">Pantoea ananatis (strain LMG 20103)</name>
    <dbReference type="NCBI Taxonomy" id="706191"/>
    <lineage>
        <taxon>Bacteria</taxon>
        <taxon>Pseudomonadati</taxon>
        <taxon>Pseudomonadota</taxon>
        <taxon>Gammaproteobacteria</taxon>
        <taxon>Enterobacterales</taxon>
        <taxon>Erwiniaceae</taxon>
        <taxon>Pantoea</taxon>
    </lineage>
</organism>
<evidence type="ECO:0000256" key="4">
    <source>
        <dbReference type="RuleBase" id="RU003704"/>
    </source>
</evidence>
<dbReference type="HOGENOM" id="CLU_027634_7_1_6"/>
<dbReference type="STRING" id="706191.PANA_1535"/>
<evidence type="ECO:0000313" key="6">
    <source>
        <dbReference type="EMBL" id="ADD76702.1"/>
    </source>
</evidence>
<dbReference type="PRINTS" id="PR00990">
    <property type="entry name" value="RIBOKINASE"/>
</dbReference>
<keyword evidence="2 4" id="KW-0808">Transferase</keyword>
<reference evidence="6 7" key="1">
    <citation type="journal article" date="2010" name="J. Bacteriol.">
        <title>Genome sequence of Pantoea ananatis LMG20103, the causative agent of Eucalyptus blight and dieback.</title>
        <authorList>
            <person name="De Maayer P."/>
            <person name="Chan W.Y."/>
            <person name="Venter S.N."/>
            <person name="Toth I.K."/>
            <person name="Birch P.R."/>
            <person name="Joubert F."/>
            <person name="Coutinho T.A."/>
        </authorList>
    </citation>
    <scope>NUCLEOTIDE SEQUENCE [LARGE SCALE GENOMIC DNA]</scope>
    <source>
        <strain evidence="6 7">LMG 20103</strain>
    </source>
</reference>
<name>D4GCM9_PANAM</name>
<feature type="domain" description="Carbohydrate kinase PfkB" evidence="5">
    <location>
        <begin position="34"/>
        <end position="326"/>
    </location>
</feature>
<dbReference type="Proteomes" id="UP000001702">
    <property type="component" value="Chromosome"/>
</dbReference>
<proteinExistence type="inferred from homology"/>
<dbReference type="InterPro" id="IPR011611">
    <property type="entry name" value="PfkB_dom"/>
</dbReference>
<dbReference type="PANTHER" id="PTHR10584">
    <property type="entry name" value="SUGAR KINASE"/>
    <property type="match status" value="1"/>
</dbReference>
<dbReference type="PROSITE" id="PS00584">
    <property type="entry name" value="PFKB_KINASES_2"/>
    <property type="match status" value="1"/>
</dbReference>
<dbReference type="SUPFAM" id="SSF53613">
    <property type="entry name" value="Ribokinase-like"/>
    <property type="match status" value="1"/>
</dbReference>
<evidence type="ECO:0000259" key="5">
    <source>
        <dbReference type="Pfam" id="PF00294"/>
    </source>
</evidence>
<evidence type="ECO:0000256" key="2">
    <source>
        <dbReference type="ARBA" id="ARBA00022679"/>
    </source>
</evidence>
<dbReference type="Gene3D" id="3.40.1190.20">
    <property type="match status" value="1"/>
</dbReference>
<keyword evidence="3 4" id="KW-0418">Kinase</keyword>
<keyword evidence="7" id="KW-1185">Reference proteome</keyword>
<dbReference type="InterPro" id="IPR002139">
    <property type="entry name" value="Ribo/fructo_kinase"/>
</dbReference>
<dbReference type="InterPro" id="IPR029056">
    <property type="entry name" value="Ribokinase-like"/>
</dbReference>
<dbReference type="GO" id="GO:0005829">
    <property type="term" value="C:cytosol"/>
    <property type="evidence" value="ECO:0007669"/>
    <property type="project" value="TreeGrafter"/>
</dbReference>
<dbReference type="eggNOG" id="COG0524">
    <property type="taxonomic scope" value="Bacteria"/>
</dbReference>
<dbReference type="GO" id="GO:0006796">
    <property type="term" value="P:phosphate-containing compound metabolic process"/>
    <property type="evidence" value="ECO:0007669"/>
    <property type="project" value="UniProtKB-ARBA"/>
</dbReference>
<dbReference type="Pfam" id="PF00294">
    <property type="entry name" value="PfkB"/>
    <property type="match status" value="1"/>
</dbReference>
<dbReference type="PROSITE" id="PS00583">
    <property type="entry name" value="PFKB_KINASES_1"/>
    <property type="match status" value="1"/>
</dbReference>
<dbReference type="PANTHER" id="PTHR10584:SF166">
    <property type="entry name" value="RIBOKINASE"/>
    <property type="match status" value="1"/>
</dbReference>
<dbReference type="EMBL" id="CP001875">
    <property type="protein sequence ID" value="ADD76702.1"/>
    <property type="molecule type" value="Genomic_DNA"/>
</dbReference>
<evidence type="ECO:0000256" key="3">
    <source>
        <dbReference type="ARBA" id="ARBA00022777"/>
    </source>
</evidence>
<comment type="similarity">
    <text evidence="1 4">Belongs to the carbohydrate kinase PfkB family.</text>
</comment>